<dbReference type="Gene3D" id="1.20.120.1020">
    <property type="entry name" value="Prion-inhibition and propagation, HeLo domain"/>
    <property type="match status" value="1"/>
</dbReference>
<dbReference type="PANTHER" id="PTHR37542">
    <property type="entry name" value="HELO DOMAIN-CONTAINING PROTEIN-RELATED"/>
    <property type="match status" value="1"/>
</dbReference>
<evidence type="ECO:0000259" key="2">
    <source>
        <dbReference type="Pfam" id="PF24476"/>
    </source>
</evidence>
<dbReference type="Proteomes" id="UP001166286">
    <property type="component" value="Unassembled WGS sequence"/>
</dbReference>
<organism evidence="3 4">
    <name type="scientific">Cladonia borealis</name>
    <dbReference type="NCBI Taxonomy" id="184061"/>
    <lineage>
        <taxon>Eukaryota</taxon>
        <taxon>Fungi</taxon>
        <taxon>Dikarya</taxon>
        <taxon>Ascomycota</taxon>
        <taxon>Pezizomycotina</taxon>
        <taxon>Lecanoromycetes</taxon>
        <taxon>OSLEUM clade</taxon>
        <taxon>Lecanoromycetidae</taxon>
        <taxon>Lecanorales</taxon>
        <taxon>Lecanorineae</taxon>
        <taxon>Cladoniaceae</taxon>
        <taxon>Cladonia</taxon>
    </lineage>
</organism>
<dbReference type="InterPro" id="IPR011009">
    <property type="entry name" value="Kinase-like_dom_sf"/>
</dbReference>
<comment type="caution">
    <text evidence="3">The sequence shown here is derived from an EMBL/GenBank/DDBJ whole genome shotgun (WGS) entry which is preliminary data.</text>
</comment>
<feature type="region of interest" description="Disordered" evidence="1">
    <location>
        <begin position="112"/>
        <end position="134"/>
    </location>
</feature>
<dbReference type="EMBL" id="JAFEKC020000005">
    <property type="protein sequence ID" value="KAK0514525.1"/>
    <property type="molecule type" value="Genomic_DNA"/>
</dbReference>
<dbReference type="AlphaFoldDB" id="A0AA39R495"/>
<sequence>MLDPLSVAGLALAVFDELLKLGKTTAEVISDIRTFDEDVLHTQKKIRFQIWRMDGLNLLFRQSPVYGDESLIQRFDTEAQHEIRNSLDELCTLLDQALRLLKRIAGPKAAAQIKDQPNASSSISTSVTPGSTRSTLAPATALTLKVSEPHLSSKRSTVQLLKWSFRDKKDISAVVGKFADVNDRLLEMIRFWSLASAIGVDLRHLEHLQKDEDAVMLGLHEDASLALALSDTGYAPRNFELDECWDGVLQESGPMGDPFAVFQWNGRHILRENCLSLPIEATSIDPQTRNRINSLTQLLHQPKEELFCILRCEGWRVLPHSERITYLYEIPVGRKPEPESLLRLLNNANTTNVCPSLDVKFNLAYSLARSIAQLHMVKWVHESFRSENILFFAPESQHTTDALPSNAPETVDLRQPWIFGFEFSRPESFFSAGFIDTCPDRDVYRHPERQGQPLTTFRKVHDIYSLGVVLLEIGIWRPAVTLERHRFAHAKDSQGRPCGITKHLIRHAQKHLVNQMGSKYRDIVLKCLSGNFGIVDDTKEDLKLQQAFRTQVVDILRKAAENI</sequence>
<proteinExistence type="predicted"/>
<reference evidence="3" key="1">
    <citation type="submission" date="2023-03" db="EMBL/GenBank/DDBJ databases">
        <title>Complete genome of Cladonia borealis.</title>
        <authorList>
            <person name="Park H."/>
        </authorList>
    </citation>
    <scope>NUCLEOTIDE SEQUENCE</scope>
    <source>
        <strain evidence="3">ANT050790</strain>
    </source>
</reference>
<dbReference type="SUPFAM" id="SSF56112">
    <property type="entry name" value="Protein kinase-like (PK-like)"/>
    <property type="match status" value="1"/>
</dbReference>
<dbReference type="InterPro" id="IPR056002">
    <property type="entry name" value="DUF7580"/>
</dbReference>
<gene>
    <name evidence="3" type="ORF">JMJ35_003142</name>
</gene>
<protein>
    <recommendedName>
        <fullName evidence="2">DUF7580 domain-containing protein</fullName>
    </recommendedName>
</protein>
<name>A0AA39R495_9LECA</name>
<feature type="compositionally biased region" description="Low complexity" evidence="1">
    <location>
        <begin position="120"/>
        <end position="132"/>
    </location>
</feature>
<dbReference type="PANTHER" id="PTHR37542:SF3">
    <property type="entry name" value="PRION-INHIBITION AND PROPAGATION HELO DOMAIN-CONTAINING PROTEIN"/>
    <property type="match status" value="1"/>
</dbReference>
<dbReference type="Pfam" id="PF24476">
    <property type="entry name" value="DUF7580"/>
    <property type="match status" value="1"/>
</dbReference>
<dbReference type="InterPro" id="IPR038305">
    <property type="entry name" value="HeLo_sf"/>
</dbReference>
<accession>A0AA39R495</accession>
<evidence type="ECO:0000313" key="4">
    <source>
        <dbReference type="Proteomes" id="UP001166286"/>
    </source>
</evidence>
<dbReference type="Gene3D" id="1.10.510.10">
    <property type="entry name" value="Transferase(Phosphotransferase) domain 1"/>
    <property type="match status" value="1"/>
</dbReference>
<keyword evidence="4" id="KW-1185">Reference proteome</keyword>
<evidence type="ECO:0000256" key="1">
    <source>
        <dbReference type="SAM" id="MobiDB-lite"/>
    </source>
</evidence>
<evidence type="ECO:0000313" key="3">
    <source>
        <dbReference type="EMBL" id="KAK0514525.1"/>
    </source>
</evidence>
<feature type="domain" description="DUF7580" evidence="2">
    <location>
        <begin position="337"/>
        <end position="560"/>
    </location>
</feature>